<comment type="caution">
    <text evidence="3">The sequence shown here is derived from an EMBL/GenBank/DDBJ whole genome shotgun (WGS) entry which is preliminary data.</text>
</comment>
<proteinExistence type="predicted"/>
<dbReference type="InterPro" id="IPR055355">
    <property type="entry name" value="ZP-C"/>
</dbReference>
<sequence length="166" mass="18163">MTMKVTDKGDKELESNSPVIIGQELHLIIQGNGGFTFLARSCMATEGTTNRAHSKSLIVNGTTQDPAVITNFSNNRGQNHTELKASLYAFHFVNTNIVSISCSITVCQDDDNSCPFQIPSNGTRRKRSALIQPQTNTLEKSFRVIDSYTMLVENTDDSVKSDATTG</sequence>
<keyword evidence="4" id="KW-1185">Reference proteome</keyword>
<evidence type="ECO:0000313" key="3">
    <source>
        <dbReference type="EMBL" id="KAK3590663.1"/>
    </source>
</evidence>
<feature type="non-terminal residue" evidence="3">
    <location>
        <position position="1"/>
    </location>
</feature>
<keyword evidence="1" id="KW-1015">Disulfide bond</keyword>
<protein>
    <recommendedName>
        <fullName evidence="2">ZP domain-containing protein</fullName>
    </recommendedName>
</protein>
<dbReference type="InterPro" id="IPR001507">
    <property type="entry name" value="ZP_dom"/>
</dbReference>
<evidence type="ECO:0000259" key="2">
    <source>
        <dbReference type="PROSITE" id="PS51034"/>
    </source>
</evidence>
<feature type="domain" description="ZP" evidence="2">
    <location>
        <begin position="1"/>
        <end position="121"/>
    </location>
</feature>
<reference evidence="3" key="3">
    <citation type="submission" date="2023-05" db="EMBL/GenBank/DDBJ databases">
        <authorList>
            <person name="Smith C.H."/>
        </authorList>
    </citation>
    <scope>NUCLEOTIDE SEQUENCE</scope>
    <source>
        <strain evidence="3">CHS0354</strain>
        <tissue evidence="3">Mantle</tissue>
    </source>
</reference>
<reference evidence="3" key="2">
    <citation type="journal article" date="2021" name="Genome Biol. Evol.">
        <title>Developing a high-quality reference genome for a parasitic bivalve with doubly uniparental inheritance (Bivalvia: Unionida).</title>
        <authorList>
            <person name="Smith C.H."/>
        </authorList>
    </citation>
    <scope>NUCLEOTIDE SEQUENCE</scope>
    <source>
        <strain evidence="3">CHS0354</strain>
        <tissue evidence="3">Mantle</tissue>
    </source>
</reference>
<name>A0AAE0SFS5_9BIVA</name>
<evidence type="ECO:0000256" key="1">
    <source>
        <dbReference type="ARBA" id="ARBA00023157"/>
    </source>
</evidence>
<accession>A0AAE0SFS5</accession>
<reference evidence="3" key="1">
    <citation type="journal article" date="2021" name="Genome Biol. Evol.">
        <title>A High-Quality Reference Genome for a Parasitic Bivalve with Doubly Uniparental Inheritance (Bivalvia: Unionida).</title>
        <authorList>
            <person name="Smith C.H."/>
        </authorList>
    </citation>
    <scope>NUCLEOTIDE SEQUENCE</scope>
    <source>
        <strain evidence="3">CHS0354</strain>
    </source>
</reference>
<organism evidence="3 4">
    <name type="scientific">Potamilus streckersoni</name>
    <dbReference type="NCBI Taxonomy" id="2493646"/>
    <lineage>
        <taxon>Eukaryota</taxon>
        <taxon>Metazoa</taxon>
        <taxon>Spiralia</taxon>
        <taxon>Lophotrochozoa</taxon>
        <taxon>Mollusca</taxon>
        <taxon>Bivalvia</taxon>
        <taxon>Autobranchia</taxon>
        <taxon>Heteroconchia</taxon>
        <taxon>Palaeoheterodonta</taxon>
        <taxon>Unionida</taxon>
        <taxon>Unionoidea</taxon>
        <taxon>Unionidae</taxon>
        <taxon>Ambleminae</taxon>
        <taxon>Lampsilini</taxon>
        <taxon>Potamilus</taxon>
    </lineage>
</organism>
<dbReference type="Pfam" id="PF00100">
    <property type="entry name" value="Zona_pellucida"/>
    <property type="match status" value="1"/>
</dbReference>
<dbReference type="Proteomes" id="UP001195483">
    <property type="component" value="Unassembled WGS sequence"/>
</dbReference>
<dbReference type="InterPro" id="IPR042235">
    <property type="entry name" value="ZP-C_dom"/>
</dbReference>
<dbReference type="AlphaFoldDB" id="A0AAE0SFS5"/>
<evidence type="ECO:0000313" key="4">
    <source>
        <dbReference type="Proteomes" id="UP001195483"/>
    </source>
</evidence>
<dbReference type="EMBL" id="JAEAOA010000486">
    <property type="protein sequence ID" value="KAK3590663.1"/>
    <property type="molecule type" value="Genomic_DNA"/>
</dbReference>
<gene>
    <name evidence="3" type="ORF">CHS0354_007161</name>
</gene>
<dbReference type="Gene3D" id="2.60.40.4100">
    <property type="entry name" value="Zona pellucida, ZP-C domain"/>
    <property type="match status" value="1"/>
</dbReference>
<dbReference type="PROSITE" id="PS51034">
    <property type="entry name" value="ZP_2"/>
    <property type="match status" value="1"/>
</dbReference>